<keyword evidence="7" id="KW-1185">Reference proteome</keyword>
<dbReference type="Pfam" id="PF03109">
    <property type="entry name" value="ABC1"/>
    <property type="match status" value="1"/>
</dbReference>
<evidence type="ECO:0000256" key="2">
    <source>
        <dbReference type="ARBA" id="ARBA00022679"/>
    </source>
</evidence>
<comment type="caution">
    <text evidence="6">The sequence shown here is derived from an EMBL/GenBank/DDBJ whole genome shotgun (WGS) entry which is preliminary data.</text>
</comment>
<dbReference type="PANTHER" id="PTHR43851:SF3">
    <property type="entry name" value="COENZYME Q8"/>
    <property type="match status" value="1"/>
</dbReference>
<dbReference type="InterPro" id="IPR011009">
    <property type="entry name" value="Kinase-like_dom_sf"/>
</dbReference>
<evidence type="ECO:0000313" key="7">
    <source>
        <dbReference type="Proteomes" id="UP000586827"/>
    </source>
</evidence>
<dbReference type="PANTHER" id="PTHR43851">
    <property type="match status" value="1"/>
</dbReference>
<dbReference type="CDD" id="cd13970">
    <property type="entry name" value="ABC1_ADCK3"/>
    <property type="match status" value="1"/>
</dbReference>
<sequence>MSERIPTSRVRRGAKLGKLAANQAKHSAGLKLAVVGKSPQQRAAQSERAILAAAEDLVAVLGSMKGLAMKLGQMLSMIDLNLIPAEYQDQFRDKLAALCDQAPKMPFARMRKVLEGDLERPLGKVFTEFDETPIAAASIGQVYRARLLDGRVVAVKIQYPGVDLAVRADLKNFSLVMRLARAVAPGLADSAVAQEFVTHLADEVDYRIEAENQQAVAALYQDHPFIRIPGCVQELCTAHVLVTEMVEGIGFDGIKALPQTERDLIGEIVFRFYLGSIARFGQFAGDPHPGNVLLAPDGTVVFLDFGLFKHMTAEAVGFELACMRAAGEYRGADLRELLVEYGVLEPDSPVTADECLRFFRENSGWFLTDAEIRVTGDTAANAVLAAFDPTRGFFQLWRDQRLPAEHALARRVEYMTVGLLGKLGASANWHRIAREWMYDTPPRTPLGAQEESWLANRRDTAAHSH</sequence>
<dbReference type="GO" id="GO:0005524">
    <property type="term" value="F:ATP binding"/>
    <property type="evidence" value="ECO:0007669"/>
    <property type="project" value="UniProtKB-KW"/>
</dbReference>
<dbReference type="SUPFAM" id="SSF56112">
    <property type="entry name" value="Protein kinase-like (PK-like)"/>
    <property type="match status" value="1"/>
</dbReference>
<protein>
    <submittedName>
        <fullName evidence="6">AarF/ABC1/UbiB kinase family protein</fullName>
    </submittedName>
</protein>
<evidence type="ECO:0000256" key="3">
    <source>
        <dbReference type="ARBA" id="ARBA00022741"/>
    </source>
</evidence>
<dbReference type="InterPro" id="IPR004147">
    <property type="entry name" value="ABC1_dom"/>
</dbReference>
<keyword evidence="6" id="KW-0418">Kinase</keyword>
<dbReference type="InterPro" id="IPR034646">
    <property type="entry name" value="ADCK3_dom"/>
</dbReference>
<keyword evidence="2" id="KW-0808">Transferase</keyword>
<keyword evidence="3" id="KW-0547">Nucleotide-binding</keyword>
<name>A0A849CCJ7_9NOCA</name>
<reference evidence="6 7" key="1">
    <citation type="submission" date="2020-05" db="EMBL/GenBank/DDBJ databases">
        <title>MicrobeNet Type strains.</title>
        <authorList>
            <person name="Nicholson A.C."/>
        </authorList>
    </citation>
    <scope>NUCLEOTIDE SEQUENCE [LARGE SCALE GENOMIC DNA]</scope>
    <source>
        <strain evidence="6 7">JCM 3224</strain>
    </source>
</reference>
<gene>
    <name evidence="6" type="ORF">HLB23_23275</name>
</gene>
<dbReference type="Proteomes" id="UP000586827">
    <property type="component" value="Unassembled WGS sequence"/>
</dbReference>
<accession>A0A849CCJ7</accession>
<dbReference type="EMBL" id="JABELX010000008">
    <property type="protein sequence ID" value="NNH72749.1"/>
    <property type="molecule type" value="Genomic_DNA"/>
</dbReference>
<dbReference type="InterPro" id="IPR051409">
    <property type="entry name" value="Atypical_kinase_ADCK"/>
</dbReference>
<comment type="similarity">
    <text evidence="1">Belongs to the protein kinase superfamily. ADCK protein kinase family.</text>
</comment>
<evidence type="ECO:0000313" key="6">
    <source>
        <dbReference type="EMBL" id="NNH72749.1"/>
    </source>
</evidence>
<dbReference type="AlphaFoldDB" id="A0A849CCJ7"/>
<evidence type="ECO:0000259" key="5">
    <source>
        <dbReference type="Pfam" id="PF03109"/>
    </source>
</evidence>
<keyword evidence="4" id="KW-0067">ATP-binding</keyword>
<dbReference type="RefSeq" id="WP_067524108.1">
    <property type="nucleotide sequence ID" value="NZ_JABELX010000008.1"/>
</dbReference>
<evidence type="ECO:0000256" key="1">
    <source>
        <dbReference type="ARBA" id="ARBA00009670"/>
    </source>
</evidence>
<proteinExistence type="inferred from homology"/>
<dbReference type="GO" id="GO:0016301">
    <property type="term" value="F:kinase activity"/>
    <property type="evidence" value="ECO:0007669"/>
    <property type="project" value="UniProtKB-KW"/>
</dbReference>
<feature type="domain" description="ABC1 atypical kinase-like" evidence="5">
    <location>
        <begin position="98"/>
        <end position="315"/>
    </location>
</feature>
<evidence type="ECO:0000256" key="4">
    <source>
        <dbReference type="ARBA" id="ARBA00022840"/>
    </source>
</evidence>
<organism evidence="6 7">
    <name type="scientific">Nocardia uniformis</name>
    <dbReference type="NCBI Taxonomy" id="53432"/>
    <lineage>
        <taxon>Bacteria</taxon>
        <taxon>Bacillati</taxon>
        <taxon>Actinomycetota</taxon>
        <taxon>Actinomycetes</taxon>
        <taxon>Mycobacteriales</taxon>
        <taxon>Nocardiaceae</taxon>
        <taxon>Nocardia</taxon>
    </lineage>
</organism>